<proteinExistence type="predicted"/>
<organism evidence="1 2">
    <name type="scientific">Streptococcus ictaluri 707-05</name>
    <dbReference type="NCBI Taxonomy" id="764299"/>
    <lineage>
        <taxon>Bacteria</taxon>
        <taxon>Bacillati</taxon>
        <taxon>Bacillota</taxon>
        <taxon>Bacilli</taxon>
        <taxon>Lactobacillales</taxon>
        <taxon>Streptococcaceae</taxon>
        <taxon>Streptococcus</taxon>
    </lineage>
</organism>
<gene>
    <name evidence="1" type="ORF">STRIC_2150</name>
</gene>
<dbReference type="RefSeq" id="WP_008090125.1">
    <property type="nucleotide sequence ID" value="NZ_AEUX02000007.1"/>
</dbReference>
<comment type="caution">
    <text evidence="1">The sequence shown here is derived from an EMBL/GenBank/DDBJ whole genome shotgun (WGS) entry which is preliminary data.</text>
</comment>
<dbReference type="AlphaFoldDB" id="G5K5N4"/>
<sequence>MIYLFDRDEKLIKIIRKNACKSVTQKQTLTDTNYVSDMLTAEIKALPDDILEQSEYIAIPTKEDKRKFHLFLLPEMRQRVMLQFSMASNLELKNLGKQSLKTKGLANVMLERSLSIY</sequence>
<keyword evidence="2" id="KW-1185">Reference proteome</keyword>
<dbReference type="EMBL" id="AEUX02000007">
    <property type="protein sequence ID" value="EHI69133.1"/>
    <property type="molecule type" value="Genomic_DNA"/>
</dbReference>
<dbReference type="Proteomes" id="UP000003330">
    <property type="component" value="Unassembled WGS sequence"/>
</dbReference>
<name>G5K5N4_9STRE</name>
<reference evidence="1 2" key="1">
    <citation type="journal article" date="2014" name="Int. J. Syst. Evol. Microbiol.">
        <title>Phylogenomics and the dynamic genome evolution of the genus Streptococcus.</title>
        <authorList>
            <consortium name="The Broad Institute Genome Sequencing Platform"/>
            <person name="Richards V.P."/>
            <person name="Palmer S.R."/>
            <person name="Pavinski Bitar P.D."/>
            <person name="Qin X."/>
            <person name="Weinstock G.M."/>
            <person name="Highlander S.K."/>
            <person name="Town C.D."/>
            <person name="Burne R.A."/>
            <person name="Stanhope M.J."/>
        </authorList>
    </citation>
    <scope>NUCLEOTIDE SEQUENCE [LARGE SCALE GENOMIC DNA]</scope>
    <source>
        <strain evidence="1 2">707-05</strain>
    </source>
</reference>
<evidence type="ECO:0000313" key="2">
    <source>
        <dbReference type="Proteomes" id="UP000003330"/>
    </source>
</evidence>
<evidence type="ECO:0000313" key="1">
    <source>
        <dbReference type="EMBL" id="EHI69133.1"/>
    </source>
</evidence>
<accession>G5K5N4</accession>
<dbReference type="STRING" id="764299.STRIC_2150"/>
<protein>
    <submittedName>
        <fullName evidence="1">Uncharacterized protein</fullName>
    </submittedName>
</protein>